<proteinExistence type="predicted"/>
<protein>
    <recommendedName>
        <fullName evidence="3">Outer membrane protein with beta-barrel domain</fullName>
    </recommendedName>
</protein>
<keyword evidence="2" id="KW-1185">Reference proteome</keyword>
<dbReference type="AlphaFoldDB" id="A0A3D9N1B9"/>
<dbReference type="InterPro" id="IPR011250">
    <property type="entry name" value="OMP/PagP_B-barrel"/>
</dbReference>
<comment type="caution">
    <text evidence="1">The sequence shown here is derived from an EMBL/GenBank/DDBJ whole genome shotgun (WGS) entry which is preliminary data.</text>
</comment>
<reference evidence="1 2" key="1">
    <citation type="submission" date="2018-07" db="EMBL/GenBank/DDBJ databases">
        <title>Genomic Encyclopedia of Type Strains, Phase III (KMG-III): the genomes of soil and plant-associated and newly described type strains.</title>
        <authorList>
            <person name="Whitman W."/>
        </authorList>
    </citation>
    <scope>NUCLEOTIDE SEQUENCE [LARGE SCALE GENOMIC DNA]</scope>
    <source>
        <strain evidence="1 2">CECT 7948</strain>
    </source>
</reference>
<sequence length="142" mass="15780">MSTTPCFGQQSSQFATFQEDLASQNWDLAVNGIFLTKTVSFTASQFEFLNAEASLIEVPLLFKVKISEKLSLLSGAKIDFYKVQQRLSSDVGVSISTGLQYDINKNAFINAGFNYQINNTGYGYNYNYGNNSSFILKSGLKF</sequence>
<dbReference type="EMBL" id="QREI01000002">
    <property type="protein sequence ID" value="REE25536.1"/>
    <property type="molecule type" value="Genomic_DNA"/>
</dbReference>
<gene>
    <name evidence="1" type="ORF">DFQ09_102126</name>
</gene>
<dbReference type="Proteomes" id="UP000256919">
    <property type="component" value="Unassembled WGS sequence"/>
</dbReference>
<dbReference type="RefSeq" id="WP_115808533.1">
    <property type="nucleotide sequence ID" value="NZ_QREI01000002.1"/>
</dbReference>
<organism evidence="1 2">
    <name type="scientific">Winogradskyella pacifica</name>
    <dbReference type="NCBI Taxonomy" id="664642"/>
    <lineage>
        <taxon>Bacteria</taxon>
        <taxon>Pseudomonadati</taxon>
        <taxon>Bacteroidota</taxon>
        <taxon>Flavobacteriia</taxon>
        <taxon>Flavobacteriales</taxon>
        <taxon>Flavobacteriaceae</taxon>
        <taxon>Winogradskyella</taxon>
    </lineage>
</organism>
<evidence type="ECO:0000313" key="1">
    <source>
        <dbReference type="EMBL" id="REE25536.1"/>
    </source>
</evidence>
<dbReference type="OrthoDB" id="9829270at2"/>
<dbReference type="SUPFAM" id="SSF56925">
    <property type="entry name" value="OMPA-like"/>
    <property type="match status" value="1"/>
</dbReference>
<name>A0A3D9N1B9_9FLAO</name>
<evidence type="ECO:0000313" key="2">
    <source>
        <dbReference type="Proteomes" id="UP000256919"/>
    </source>
</evidence>
<evidence type="ECO:0008006" key="3">
    <source>
        <dbReference type="Google" id="ProtNLM"/>
    </source>
</evidence>
<accession>A0A3D9N1B9</accession>